<dbReference type="PANTHER" id="PTHR36180:SF1">
    <property type="entry name" value="ANTA_ANTB ANTIREPRESSOR DOMAIN-CONTAINING PROTEIN"/>
    <property type="match status" value="1"/>
</dbReference>
<dbReference type="Proteomes" id="UP000038200">
    <property type="component" value="Unassembled WGS sequence"/>
</dbReference>
<dbReference type="AlphaFoldDB" id="A0A0B7IQ86"/>
<protein>
    <submittedName>
        <fullName evidence="2">AntA/AntB antirepressor (Modular protein)</fullName>
    </submittedName>
</protein>
<dbReference type="EMBL" id="CDOL01000212">
    <property type="protein sequence ID" value="CEN52724.1"/>
    <property type="molecule type" value="Genomic_DNA"/>
</dbReference>
<reference evidence="2 3" key="1">
    <citation type="submission" date="2015-01" db="EMBL/GenBank/DDBJ databases">
        <authorList>
            <person name="Xiang T."/>
            <person name="Song Y."/>
            <person name="Huang L."/>
            <person name="Wang B."/>
            <person name="Wu P."/>
        </authorList>
    </citation>
    <scope>NUCLEOTIDE SEQUENCE [LARGE SCALE GENOMIC DNA]</scope>
    <source>
        <strain evidence="2 3">CcD93</strain>
    </source>
</reference>
<dbReference type="InterPro" id="IPR013557">
    <property type="entry name" value="AntA/B_antirep"/>
</dbReference>
<accession>A0A0B7IQ86</accession>
<dbReference type="OrthoDB" id="9812611at2"/>
<gene>
    <name evidence="2" type="ORF">CCAND93_290001</name>
</gene>
<evidence type="ECO:0000313" key="3">
    <source>
        <dbReference type="Proteomes" id="UP000038200"/>
    </source>
</evidence>
<organism evidence="2 3">
    <name type="scientific">Capnocytophaga canis</name>
    <dbReference type="NCBI Taxonomy" id="1848903"/>
    <lineage>
        <taxon>Bacteria</taxon>
        <taxon>Pseudomonadati</taxon>
        <taxon>Bacteroidota</taxon>
        <taxon>Flavobacteriia</taxon>
        <taxon>Flavobacteriales</taxon>
        <taxon>Flavobacteriaceae</taxon>
        <taxon>Capnocytophaga</taxon>
    </lineage>
</organism>
<proteinExistence type="predicted"/>
<name>A0A0B7IQ86_9FLAO</name>
<evidence type="ECO:0000259" key="1">
    <source>
        <dbReference type="Pfam" id="PF08346"/>
    </source>
</evidence>
<sequence length="289" mass="34098">MEGLIKITEQKGQKVVSARELHKFLGVGRDFSNWIKDRIEKYDFIENQDFEVFANFGENPKGGRPLIEYALTLNMAKELSMVENNEKGKQARRYFISIEKKYIEQLKALAQPKVIEDYSLEQEAIDITSEPYYFQRLSDKHTIRYVMYDNTRWYLIRDFLEVFFRGSQSKSVARAMVKKNHKVRRFLMSGEYHPTWFANKEGINHLILRSRQVKDSAYNVDLYDFVSKTDKELEESDTRVLLNSKTIEQLFGDTSKEQDAEKTLKQAMILLNDSIVKMTEEIKKLNNRI</sequence>
<evidence type="ECO:0000313" key="2">
    <source>
        <dbReference type="EMBL" id="CEN52724.1"/>
    </source>
</evidence>
<dbReference type="RefSeq" id="WP_082021444.1">
    <property type="nucleotide sequence ID" value="NZ_CDOL01000212.1"/>
</dbReference>
<dbReference type="Pfam" id="PF08346">
    <property type="entry name" value="AntA"/>
    <property type="match status" value="1"/>
</dbReference>
<dbReference type="PANTHER" id="PTHR36180">
    <property type="entry name" value="DNA-BINDING PROTEIN-RELATED-RELATED"/>
    <property type="match status" value="1"/>
</dbReference>
<feature type="domain" description="AntA/AntB antirepressor" evidence="1">
    <location>
        <begin position="16"/>
        <end position="85"/>
    </location>
</feature>